<protein>
    <submittedName>
        <fullName evidence="4">TetR/AcrR family transcriptional regulator</fullName>
    </submittedName>
</protein>
<comment type="caution">
    <text evidence="4">The sequence shown here is derived from an EMBL/GenBank/DDBJ whole genome shotgun (WGS) entry which is preliminary data.</text>
</comment>
<dbReference type="PRINTS" id="PR00455">
    <property type="entry name" value="HTHTETR"/>
</dbReference>
<name>A0A941IKU1_9ACTN</name>
<dbReference type="InterPro" id="IPR023772">
    <property type="entry name" value="DNA-bd_HTH_TetR-type_CS"/>
</dbReference>
<dbReference type="InterPro" id="IPR050109">
    <property type="entry name" value="HTH-type_TetR-like_transc_reg"/>
</dbReference>
<evidence type="ECO:0000313" key="4">
    <source>
        <dbReference type="EMBL" id="MBR7832230.1"/>
    </source>
</evidence>
<dbReference type="GO" id="GO:0003677">
    <property type="term" value="F:DNA binding"/>
    <property type="evidence" value="ECO:0007669"/>
    <property type="project" value="UniProtKB-UniRule"/>
</dbReference>
<proteinExistence type="predicted"/>
<keyword evidence="5" id="KW-1185">Reference proteome</keyword>
<dbReference type="EMBL" id="JAGSOG010000008">
    <property type="protein sequence ID" value="MBR7832230.1"/>
    <property type="molecule type" value="Genomic_DNA"/>
</dbReference>
<keyword evidence="1 2" id="KW-0238">DNA-binding</keyword>
<organism evidence="4 5">
    <name type="scientific">Actinospica durhamensis</name>
    <dbReference type="NCBI Taxonomy" id="1508375"/>
    <lineage>
        <taxon>Bacteria</taxon>
        <taxon>Bacillati</taxon>
        <taxon>Actinomycetota</taxon>
        <taxon>Actinomycetes</taxon>
        <taxon>Catenulisporales</taxon>
        <taxon>Actinospicaceae</taxon>
        <taxon>Actinospica</taxon>
    </lineage>
</organism>
<gene>
    <name evidence="4" type="ORF">KDL01_03105</name>
</gene>
<dbReference type="InterPro" id="IPR009057">
    <property type="entry name" value="Homeodomain-like_sf"/>
</dbReference>
<dbReference type="Pfam" id="PF00440">
    <property type="entry name" value="TetR_N"/>
    <property type="match status" value="1"/>
</dbReference>
<dbReference type="Proteomes" id="UP000675781">
    <property type="component" value="Unassembled WGS sequence"/>
</dbReference>
<sequence length="197" mass="21052">MARPRNEVRRLAILSAATHVIASQGIGAASTAVIAKGAGVSNGSLFTYFDTKTQLLNELYVELKSEMAQAATADLPPHATAREQVRHMWRHWARWATDNPAKRRVLAQLQVADEITAESHQQVAAASASIADLLERARVGGPVQDAALGFVLTLANALAEAAIDEMIRDPEHAAANADTAFEALWRVLAGAIPPTDT</sequence>
<feature type="domain" description="HTH tetR-type" evidence="3">
    <location>
        <begin position="7"/>
        <end position="67"/>
    </location>
</feature>
<dbReference type="PROSITE" id="PS01081">
    <property type="entry name" value="HTH_TETR_1"/>
    <property type="match status" value="1"/>
</dbReference>
<dbReference type="Gene3D" id="1.10.357.10">
    <property type="entry name" value="Tetracycline Repressor, domain 2"/>
    <property type="match status" value="1"/>
</dbReference>
<dbReference type="PANTHER" id="PTHR30055:SF222">
    <property type="entry name" value="REGULATORY PROTEIN"/>
    <property type="match status" value="1"/>
</dbReference>
<evidence type="ECO:0000256" key="1">
    <source>
        <dbReference type="ARBA" id="ARBA00023125"/>
    </source>
</evidence>
<dbReference type="AlphaFoldDB" id="A0A941IKU1"/>
<evidence type="ECO:0000313" key="5">
    <source>
        <dbReference type="Proteomes" id="UP000675781"/>
    </source>
</evidence>
<dbReference type="PROSITE" id="PS50977">
    <property type="entry name" value="HTH_TETR_2"/>
    <property type="match status" value="1"/>
</dbReference>
<dbReference type="InterPro" id="IPR001647">
    <property type="entry name" value="HTH_TetR"/>
</dbReference>
<evidence type="ECO:0000259" key="3">
    <source>
        <dbReference type="PROSITE" id="PS50977"/>
    </source>
</evidence>
<dbReference type="SUPFAM" id="SSF46689">
    <property type="entry name" value="Homeodomain-like"/>
    <property type="match status" value="1"/>
</dbReference>
<evidence type="ECO:0000256" key="2">
    <source>
        <dbReference type="PROSITE-ProRule" id="PRU00335"/>
    </source>
</evidence>
<dbReference type="GO" id="GO:0006355">
    <property type="term" value="P:regulation of DNA-templated transcription"/>
    <property type="evidence" value="ECO:0007669"/>
    <property type="project" value="UniProtKB-ARBA"/>
</dbReference>
<feature type="DNA-binding region" description="H-T-H motif" evidence="2">
    <location>
        <begin position="30"/>
        <end position="49"/>
    </location>
</feature>
<dbReference type="PANTHER" id="PTHR30055">
    <property type="entry name" value="HTH-TYPE TRANSCRIPTIONAL REGULATOR RUTR"/>
    <property type="match status" value="1"/>
</dbReference>
<reference evidence="4" key="1">
    <citation type="submission" date="2021-04" db="EMBL/GenBank/DDBJ databases">
        <title>Genome based classification of Actinospica acidithermotolerans sp. nov., an actinobacterium isolated from an Indonesian hot spring.</title>
        <authorList>
            <person name="Kusuma A.B."/>
            <person name="Putra K.E."/>
            <person name="Nafisah S."/>
            <person name="Loh J."/>
            <person name="Nouioui I."/>
            <person name="Goodfellow M."/>
        </authorList>
    </citation>
    <scope>NUCLEOTIDE SEQUENCE</scope>
    <source>
        <strain evidence="4">CSCA 57</strain>
    </source>
</reference>
<dbReference type="RefSeq" id="WP_212526765.1">
    <property type="nucleotide sequence ID" value="NZ_JAGSOG010000008.1"/>
</dbReference>
<accession>A0A941IKU1</accession>